<keyword evidence="1" id="KW-0732">Signal</keyword>
<accession>A0ABP8V9S2</accession>
<dbReference type="Proteomes" id="UP001500604">
    <property type="component" value="Unassembled WGS sequence"/>
</dbReference>
<dbReference type="RefSeq" id="WP_345198832.1">
    <property type="nucleotide sequence ID" value="NZ_BAABFL010000473.1"/>
</dbReference>
<dbReference type="InterPro" id="IPR023346">
    <property type="entry name" value="Lysozyme-like_dom_sf"/>
</dbReference>
<dbReference type="PROSITE" id="PS51257">
    <property type="entry name" value="PROKAR_LIPOPROTEIN"/>
    <property type="match status" value="1"/>
</dbReference>
<gene>
    <name evidence="3" type="ORF">GCM10023116_45820</name>
</gene>
<name>A0ABP8V9S2_9GAMM</name>
<dbReference type="CDD" id="cd00442">
    <property type="entry name" value="Lyz-like"/>
    <property type="match status" value="1"/>
</dbReference>
<evidence type="ECO:0000313" key="3">
    <source>
        <dbReference type="EMBL" id="GAA4652298.1"/>
    </source>
</evidence>
<evidence type="ECO:0000313" key="4">
    <source>
        <dbReference type="Proteomes" id="UP001500604"/>
    </source>
</evidence>
<dbReference type="InterPro" id="IPR045795">
    <property type="entry name" value="SLT_4"/>
</dbReference>
<keyword evidence="3" id="KW-0449">Lipoprotein</keyword>
<reference evidence="4" key="1">
    <citation type="journal article" date="2019" name="Int. J. Syst. Evol. Microbiol.">
        <title>The Global Catalogue of Microorganisms (GCM) 10K type strain sequencing project: providing services to taxonomists for standard genome sequencing and annotation.</title>
        <authorList>
            <consortium name="The Broad Institute Genomics Platform"/>
            <consortium name="The Broad Institute Genome Sequencing Center for Infectious Disease"/>
            <person name="Wu L."/>
            <person name="Ma J."/>
        </authorList>
    </citation>
    <scope>NUCLEOTIDE SEQUENCE [LARGE SCALE GENOMIC DNA]</scope>
    <source>
        <strain evidence="4">JCM 17805</strain>
    </source>
</reference>
<sequence>MRRLSGVILTGLLLLLTGCASTTPPARPDNLCKIFKEKSSWYKAAKRSNERWGTPIQVMMAIMHQESRFRHDARPPRPWFLFIPLPRRSSAYGYAQAQDGTWDMYTNEVSGWFQSREDFADAIDFIGWYTNTTRKKNGVSLWHADKQYLNYHEGWAGYRRGTYKKKPWLMNVAKKVKWRASEYGEQLRRCNL</sequence>
<dbReference type="SUPFAM" id="SSF53955">
    <property type="entry name" value="Lysozyme-like"/>
    <property type="match status" value="1"/>
</dbReference>
<feature type="chain" id="PRO_5046689308" evidence="1">
    <location>
        <begin position="23"/>
        <end position="192"/>
    </location>
</feature>
<organism evidence="3 4">
    <name type="scientific">Kistimonas scapharcae</name>
    <dbReference type="NCBI Taxonomy" id="1036133"/>
    <lineage>
        <taxon>Bacteria</taxon>
        <taxon>Pseudomonadati</taxon>
        <taxon>Pseudomonadota</taxon>
        <taxon>Gammaproteobacteria</taxon>
        <taxon>Oceanospirillales</taxon>
        <taxon>Endozoicomonadaceae</taxon>
        <taxon>Kistimonas</taxon>
    </lineage>
</organism>
<dbReference type="Gene3D" id="1.10.530.10">
    <property type="match status" value="1"/>
</dbReference>
<keyword evidence="4" id="KW-1185">Reference proteome</keyword>
<feature type="domain" description="Transglycosylase SLT" evidence="2">
    <location>
        <begin position="9"/>
        <end position="190"/>
    </location>
</feature>
<evidence type="ECO:0000259" key="2">
    <source>
        <dbReference type="Pfam" id="PF19489"/>
    </source>
</evidence>
<feature type="signal peptide" evidence="1">
    <location>
        <begin position="1"/>
        <end position="22"/>
    </location>
</feature>
<dbReference type="Pfam" id="PF19489">
    <property type="entry name" value="SLT_4"/>
    <property type="match status" value="1"/>
</dbReference>
<protein>
    <submittedName>
        <fullName evidence="3">Lipoprotein</fullName>
    </submittedName>
</protein>
<comment type="caution">
    <text evidence="3">The sequence shown here is derived from an EMBL/GenBank/DDBJ whole genome shotgun (WGS) entry which is preliminary data.</text>
</comment>
<evidence type="ECO:0000256" key="1">
    <source>
        <dbReference type="SAM" id="SignalP"/>
    </source>
</evidence>
<proteinExistence type="predicted"/>
<dbReference type="EMBL" id="BAABFL010000473">
    <property type="protein sequence ID" value="GAA4652298.1"/>
    <property type="molecule type" value="Genomic_DNA"/>
</dbReference>